<organism evidence="2">
    <name type="scientific">Singulisphaera sp. Ch08</name>
    <dbReference type="NCBI Taxonomy" id="3120278"/>
    <lineage>
        <taxon>Bacteria</taxon>
        <taxon>Pseudomonadati</taxon>
        <taxon>Planctomycetota</taxon>
        <taxon>Planctomycetia</taxon>
        <taxon>Isosphaerales</taxon>
        <taxon>Isosphaeraceae</taxon>
        <taxon>Singulisphaera</taxon>
    </lineage>
</organism>
<proteinExistence type="predicted"/>
<reference evidence="2" key="1">
    <citation type="submission" date="2024-05" db="EMBL/GenBank/DDBJ databases">
        <title>Planctomycetes of the genus Singulisphaera possess chitinolytic capabilities.</title>
        <authorList>
            <person name="Ivanova A."/>
        </authorList>
    </citation>
    <scope>NUCLEOTIDE SEQUENCE</scope>
    <source>
        <strain evidence="2">Ch08T</strain>
    </source>
</reference>
<evidence type="ECO:0008006" key="3">
    <source>
        <dbReference type="Google" id="ProtNLM"/>
    </source>
</evidence>
<sequence>MSKAKKKSVIEKVGTALESIGEVIVDGAESIKEAGSNAIAGLGAVLPSLSTTPKSSSRAKVKSKASTVQAPRSQGKSATLKTSASKPQALKSTSKPATPKTPAPKVEASTPKSKTVETKASASKIQPSSPKSKSAQPKAPTSKSKSKSEPVLTAPEPKTSSASKAKTPALKTKGTNSKGPEIKPTKAPAKRTTTKKAR</sequence>
<dbReference type="AlphaFoldDB" id="A0AAU7CR38"/>
<dbReference type="EMBL" id="CP155447">
    <property type="protein sequence ID" value="XBH07616.1"/>
    <property type="molecule type" value="Genomic_DNA"/>
</dbReference>
<name>A0AAU7CR38_9BACT</name>
<evidence type="ECO:0000256" key="1">
    <source>
        <dbReference type="SAM" id="MobiDB-lite"/>
    </source>
</evidence>
<protein>
    <recommendedName>
        <fullName evidence="3">Histone</fullName>
    </recommendedName>
</protein>
<gene>
    <name evidence="2" type="ORF">V5E97_16740</name>
</gene>
<dbReference type="RefSeq" id="WP_406700456.1">
    <property type="nucleotide sequence ID" value="NZ_CP155447.1"/>
</dbReference>
<feature type="compositionally biased region" description="Polar residues" evidence="1">
    <location>
        <begin position="67"/>
        <end position="86"/>
    </location>
</feature>
<feature type="region of interest" description="Disordered" evidence="1">
    <location>
        <begin position="47"/>
        <end position="198"/>
    </location>
</feature>
<evidence type="ECO:0000313" key="2">
    <source>
        <dbReference type="EMBL" id="XBH07616.1"/>
    </source>
</evidence>
<accession>A0AAU7CR38</accession>
<feature type="compositionally biased region" description="Low complexity" evidence="1">
    <location>
        <begin position="119"/>
        <end position="143"/>
    </location>
</feature>
<feature type="compositionally biased region" description="Low complexity" evidence="1">
    <location>
        <begin position="91"/>
        <end position="105"/>
    </location>
</feature>
<feature type="compositionally biased region" description="Basic residues" evidence="1">
    <location>
        <begin position="188"/>
        <end position="198"/>
    </location>
</feature>
<feature type="compositionally biased region" description="Low complexity" evidence="1">
    <location>
        <begin position="47"/>
        <end position="56"/>
    </location>
</feature>